<gene>
    <name evidence="5" type="ORF">ECRASSUSDP1_LOCUS3364</name>
</gene>
<dbReference type="Gene3D" id="3.90.70.10">
    <property type="entry name" value="Cysteine proteinases"/>
    <property type="match status" value="2"/>
</dbReference>
<reference evidence="5" key="1">
    <citation type="submission" date="2023-07" db="EMBL/GenBank/DDBJ databases">
        <authorList>
            <consortium name="AG Swart"/>
            <person name="Singh M."/>
            <person name="Singh A."/>
            <person name="Seah K."/>
            <person name="Emmerich C."/>
        </authorList>
    </citation>
    <scope>NUCLEOTIDE SEQUENCE</scope>
    <source>
        <strain evidence="5">DP1</strain>
    </source>
</reference>
<dbReference type="PANTHER" id="PTHR12411">
    <property type="entry name" value="CYSTEINE PROTEASE FAMILY C1-RELATED"/>
    <property type="match status" value="1"/>
</dbReference>
<organism evidence="5 6">
    <name type="scientific">Euplotes crassus</name>
    <dbReference type="NCBI Taxonomy" id="5936"/>
    <lineage>
        <taxon>Eukaryota</taxon>
        <taxon>Sar</taxon>
        <taxon>Alveolata</taxon>
        <taxon>Ciliophora</taxon>
        <taxon>Intramacronucleata</taxon>
        <taxon>Spirotrichea</taxon>
        <taxon>Hypotrichia</taxon>
        <taxon>Euplotida</taxon>
        <taxon>Euplotidae</taxon>
        <taxon>Moneuplotes</taxon>
    </lineage>
</organism>
<dbReference type="InterPro" id="IPR025661">
    <property type="entry name" value="Pept_asp_AS"/>
</dbReference>
<protein>
    <recommendedName>
        <fullName evidence="4">Peptidase C1A papain C-terminal domain-containing protein</fullName>
    </recommendedName>
</protein>
<dbReference type="PROSITE" id="PS00640">
    <property type="entry name" value="THIOL_PROTEASE_ASN"/>
    <property type="match status" value="1"/>
</dbReference>
<evidence type="ECO:0000259" key="4">
    <source>
        <dbReference type="SMART" id="SM00645"/>
    </source>
</evidence>
<dbReference type="SMART" id="SM00645">
    <property type="entry name" value="Pept_C1"/>
    <property type="match status" value="2"/>
</dbReference>
<sequence>MDLTKTFVFVAILVGLSLAAPNLNQGLWINPEAELDVSPRKIVEGVEVPANFTWQDKDGINYLTLVKNQHIPQYCGSCWAFAATSVLSDRIKIQRNAMGPDLHMSPQVLLSCAKENRGCSGGWHLLAYKYIKDNGITDETCSAYLARGHKNGADCEAQYLCKNCDKYGNCWPMEEYPKYYVEDYGFVSGEKDMMEEIYNWGPISCTIAVTEEVHAYTGGVFRDTTGRKERDHVVEITGFGEENGVKYWEIRNSWGTYWGDEGFMKLVRGIDNLGIETNCSWANVKNSWDAGKEIIHRISDQDRTQLQKDKLYQSVKYQLTRKDREAEMYETKCRLDSREYTGGEKILTPRPHEYLNLEDLPENLDWRNVSGVSYASTWVTNQHVPQYCGSCFLQATTASLADRFNILLKRTNINFAFSVQSLMNCAFGGKCATGGHPIEVYQYADTDGILHNSCMNYESKDIEEDGLCDPINVCRDCQGPPPPDGEQSLENCWAVDNPRKYYASEYGQVQGVDKMKAEIFARGPISCGIKTTPNLYNYTGGVYSEVREITDLTHEISVLGWGKTTEGEEYWIARNSWGTYWGEGGFFKISMYENNLGITRDCCFGVPDVERSGFKTVTTEES</sequence>
<evidence type="ECO:0000313" key="6">
    <source>
        <dbReference type="Proteomes" id="UP001295684"/>
    </source>
</evidence>
<dbReference type="SUPFAM" id="SSF54001">
    <property type="entry name" value="Cysteine proteinases"/>
    <property type="match status" value="2"/>
</dbReference>
<dbReference type="AlphaFoldDB" id="A0AAD1U7H8"/>
<comment type="caution">
    <text evidence="5">The sequence shown here is derived from an EMBL/GenBank/DDBJ whole genome shotgun (WGS) entry which is preliminary data.</text>
</comment>
<evidence type="ECO:0000256" key="2">
    <source>
        <dbReference type="ARBA" id="ARBA00023145"/>
    </source>
</evidence>
<dbReference type="Proteomes" id="UP001295684">
    <property type="component" value="Unassembled WGS sequence"/>
</dbReference>
<evidence type="ECO:0000256" key="3">
    <source>
        <dbReference type="SAM" id="SignalP"/>
    </source>
</evidence>
<keyword evidence="3" id="KW-0732">Signal</keyword>
<accession>A0AAD1U7H8</accession>
<comment type="similarity">
    <text evidence="1">Belongs to the peptidase C1 family.</text>
</comment>
<feature type="domain" description="Peptidase C1A papain C-terminal" evidence="4">
    <location>
        <begin position="48"/>
        <end position="283"/>
    </location>
</feature>
<dbReference type="GO" id="GO:0006508">
    <property type="term" value="P:proteolysis"/>
    <property type="evidence" value="ECO:0007669"/>
    <property type="project" value="InterPro"/>
</dbReference>
<feature type="chain" id="PRO_5042258809" description="Peptidase C1A papain C-terminal domain-containing protein" evidence="3">
    <location>
        <begin position="20"/>
        <end position="622"/>
    </location>
</feature>
<keyword evidence="2" id="KW-0865">Zymogen</keyword>
<dbReference type="InterPro" id="IPR038765">
    <property type="entry name" value="Papain-like_cys_pep_sf"/>
</dbReference>
<dbReference type="GO" id="GO:0008234">
    <property type="term" value="F:cysteine-type peptidase activity"/>
    <property type="evidence" value="ECO:0007669"/>
    <property type="project" value="InterPro"/>
</dbReference>
<feature type="domain" description="Peptidase C1A papain C-terminal" evidence="4">
    <location>
        <begin position="360"/>
        <end position="606"/>
    </location>
</feature>
<evidence type="ECO:0000256" key="1">
    <source>
        <dbReference type="ARBA" id="ARBA00008455"/>
    </source>
</evidence>
<keyword evidence="6" id="KW-1185">Reference proteome</keyword>
<dbReference type="Pfam" id="PF00112">
    <property type="entry name" value="Peptidase_C1"/>
    <property type="match status" value="2"/>
</dbReference>
<feature type="signal peptide" evidence="3">
    <location>
        <begin position="1"/>
        <end position="19"/>
    </location>
</feature>
<proteinExistence type="inferred from homology"/>
<name>A0AAD1U7H8_EUPCR</name>
<dbReference type="EMBL" id="CAMPGE010003224">
    <property type="protein sequence ID" value="CAI2362047.1"/>
    <property type="molecule type" value="Genomic_DNA"/>
</dbReference>
<dbReference type="FunFam" id="3.90.70.10:FF:000117">
    <property type="entry name" value="Probable papain cysteine protease"/>
    <property type="match status" value="2"/>
</dbReference>
<evidence type="ECO:0000313" key="5">
    <source>
        <dbReference type="EMBL" id="CAI2362047.1"/>
    </source>
</evidence>
<dbReference type="InterPro" id="IPR000668">
    <property type="entry name" value="Peptidase_C1A_C"/>
</dbReference>
<dbReference type="InterPro" id="IPR013128">
    <property type="entry name" value="Peptidase_C1A"/>
</dbReference>